<protein>
    <submittedName>
        <fullName evidence="3">Uncharacterized protein</fullName>
    </submittedName>
</protein>
<dbReference type="Proteomes" id="UP001642540">
    <property type="component" value="Unassembled WGS sequence"/>
</dbReference>
<feature type="transmembrane region" description="Helical" evidence="2">
    <location>
        <begin position="208"/>
        <end position="228"/>
    </location>
</feature>
<evidence type="ECO:0000256" key="2">
    <source>
        <dbReference type="SAM" id="Phobius"/>
    </source>
</evidence>
<dbReference type="EMBL" id="CAXLJM020000004">
    <property type="protein sequence ID" value="CAL8069912.1"/>
    <property type="molecule type" value="Genomic_DNA"/>
</dbReference>
<evidence type="ECO:0000313" key="3">
    <source>
        <dbReference type="EMBL" id="CAL8069912.1"/>
    </source>
</evidence>
<proteinExistence type="predicted"/>
<feature type="transmembrane region" description="Helical" evidence="2">
    <location>
        <begin position="101"/>
        <end position="122"/>
    </location>
</feature>
<organism evidence="3 4">
    <name type="scientific">Orchesella dallaii</name>
    <dbReference type="NCBI Taxonomy" id="48710"/>
    <lineage>
        <taxon>Eukaryota</taxon>
        <taxon>Metazoa</taxon>
        <taxon>Ecdysozoa</taxon>
        <taxon>Arthropoda</taxon>
        <taxon>Hexapoda</taxon>
        <taxon>Collembola</taxon>
        <taxon>Entomobryomorpha</taxon>
        <taxon>Entomobryoidea</taxon>
        <taxon>Orchesellidae</taxon>
        <taxon>Orchesellinae</taxon>
        <taxon>Orchesella</taxon>
    </lineage>
</organism>
<keyword evidence="2" id="KW-0812">Transmembrane</keyword>
<reference evidence="3 4" key="1">
    <citation type="submission" date="2024-08" db="EMBL/GenBank/DDBJ databases">
        <authorList>
            <person name="Cucini C."/>
            <person name="Frati F."/>
        </authorList>
    </citation>
    <scope>NUCLEOTIDE SEQUENCE [LARGE SCALE GENOMIC DNA]</scope>
</reference>
<evidence type="ECO:0000256" key="1">
    <source>
        <dbReference type="SAM" id="MobiDB-lite"/>
    </source>
</evidence>
<feature type="transmembrane region" description="Helical" evidence="2">
    <location>
        <begin position="134"/>
        <end position="152"/>
    </location>
</feature>
<feature type="region of interest" description="Disordered" evidence="1">
    <location>
        <begin position="270"/>
        <end position="298"/>
    </location>
</feature>
<keyword evidence="4" id="KW-1185">Reference proteome</keyword>
<feature type="transmembrane region" description="Helical" evidence="2">
    <location>
        <begin position="66"/>
        <end position="89"/>
    </location>
</feature>
<sequence>MNRMFSIDLNTPTPSLSGIYTTKPNSHGTNGGELDHAKKFRIKPINNDTKIYDKYFHKRIAKPVSIIQLIFAIAILICQLSTTGLLIGPVTPSALSTSDRIGVGIWTTILTTLSVGATFWSLNKTNFSRLHASMLLHACSFVAYIVLEYLLLLTTIPHIQTRIDEIQHKLSEVATMTLESRRLLLTIDNNTDFTKKTQIQMQAELNRLYAALVLSIIMAVIGILQALMHFFMTAKTGRAICLGKTYFEGKMLRMQSLGCGWRRKSIRNETKGSFGDLPKLERSDALPPPPYESGYFHP</sequence>
<evidence type="ECO:0000313" key="4">
    <source>
        <dbReference type="Proteomes" id="UP001642540"/>
    </source>
</evidence>
<keyword evidence="2" id="KW-1133">Transmembrane helix</keyword>
<gene>
    <name evidence="3" type="ORF">ODALV1_LOCUS989</name>
</gene>
<name>A0ABP1PKD7_9HEXA</name>
<keyword evidence="2" id="KW-0472">Membrane</keyword>
<accession>A0ABP1PKD7</accession>
<comment type="caution">
    <text evidence="3">The sequence shown here is derived from an EMBL/GenBank/DDBJ whole genome shotgun (WGS) entry which is preliminary data.</text>
</comment>